<protein>
    <submittedName>
        <fullName evidence="1">Uncharacterized protein</fullName>
    </submittedName>
</protein>
<dbReference type="EMBL" id="JMZZ02000041">
    <property type="protein sequence ID" value="KFX75960.1"/>
    <property type="molecule type" value="Genomic_DNA"/>
</dbReference>
<reference evidence="1" key="2">
    <citation type="submission" date="2014-07" db="EMBL/GenBank/DDBJ databases">
        <title>Genetics and epidemiology of antimicrobial resistance in B. fragilis group.</title>
        <authorList>
            <person name="Sydenham T.V."/>
            <person name="Hasman H."/>
            <person name="Kemp M."/>
            <person name="Justesen U.S."/>
        </authorList>
    </citation>
    <scope>NUCLEOTIDE SEQUENCE [LARGE SCALE GENOMIC DNA]</scope>
    <source>
        <strain evidence="1">DCMOUH0018B</strain>
    </source>
</reference>
<dbReference type="AlphaFoldDB" id="A0A0I9SCC0"/>
<sequence length="263" mass="31579">MTQEFNKRVAYVVLSCDPYCDIWDTYGELFNRHWPDCPYDFYLASHQKPFENYGFKPILIGEDKSWSHGLLTVLHYVQEKGYSYVMIAFDDFLISKKVDTEYVSSAINTFVSEGGECLRFDPIRTARCFKYNKYYGKMHVKVPYRVTLGFTLWNIEILKKLTVDGESAWQFEKNATERSFEYKDFFCTWKHPFNFINLINKRKLDIAEYHKLKKLIPNAKYDREQVFVIKERLKGYLLCTFLRFYPVKHQYAFHKFFTKPINI</sequence>
<dbReference type="PATRIC" id="fig|817.53.peg.841"/>
<evidence type="ECO:0000313" key="1">
    <source>
        <dbReference type="EMBL" id="KFX75960.1"/>
    </source>
</evidence>
<proteinExistence type="predicted"/>
<comment type="caution">
    <text evidence="1">The sequence shown here is derived from an EMBL/GenBank/DDBJ whole genome shotgun (WGS) entry which is preliminary data.</text>
</comment>
<dbReference type="RefSeq" id="WP_044299714.1">
    <property type="nucleotide sequence ID" value="NZ_CAEUHN010000002.1"/>
</dbReference>
<name>A0A0I9SCC0_BACFG</name>
<gene>
    <name evidence="1" type="ORF">EE52_0203975</name>
</gene>
<organism evidence="1">
    <name type="scientific">Bacteroides fragilis</name>
    <dbReference type="NCBI Taxonomy" id="817"/>
    <lineage>
        <taxon>Bacteria</taxon>
        <taxon>Pseudomonadati</taxon>
        <taxon>Bacteroidota</taxon>
        <taxon>Bacteroidia</taxon>
        <taxon>Bacteroidales</taxon>
        <taxon>Bacteroidaceae</taxon>
        <taxon>Bacteroides</taxon>
    </lineage>
</organism>
<reference evidence="1" key="1">
    <citation type="book" date="2014" name="THE 24TH EUROPEAN CONGRESS OF CLINICAL MICROBIOLOGY AND INFECTIOUS DISEASES" publisher="ECCMID 2014" city="Barcelona, Spain">
        <title>Identification of resistance genes in three multidrug-resistant Bacteroides fragilis isolates by whole genome sequencing.</title>
        <editorList>
            <person name="Unknown"/>
            <person name="A."/>
        </editorList>
        <authorList>
            <person name="Sydenham T.V."/>
            <person name="Hasman H."/>
            <person name="Wang M."/>
            <person name="Soki J."/>
            <person name="Nagy E."/>
            <person name="Justesen U.S."/>
        </authorList>
    </citation>
    <scope>NUCLEOTIDE SEQUENCE</scope>
    <source>
        <strain evidence="1">DCMOUH0018B</strain>
    </source>
</reference>
<accession>A0A0I9SCC0</accession>